<proteinExistence type="predicted"/>
<name>A0ABP1Q542_9HEXA</name>
<comment type="caution">
    <text evidence="2">The sequence shown here is derived from an EMBL/GenBank/DDBJ whole genome shotgun (WGS) entry which is preliminary data.</text>
</comment>
<evidence type="ECO:0000313" key="3">
    <source>
        <dbReference type="Proteomes" id="UP001642540"/>
    </source>
</evidence>
<organism evidence="2 3">
    <name type="scientific">Orchesella dallaii</name>
    <dbReference type="NCBI Taxonomy" id="48710"/>
    <lineage>
        <taxon>Eukaryota</taxon>
        <taxon>Metazoa</taxon>
        <taxon>Ecdysozoa</taxon>
        <taxon>Arthropoda</taxon>
        <taxon>Hexapoda</taxon>
        <taxon>Collembola</taxon>
        <taxon>Entomobryomorpha</taxon>
        <taxon>Entomobryoidea</taxon>
        <taxon>Orchesellidae</taxon>
        <taxon>Orchesellinae</taxon>
        <taxon>Orchesella</taxon>
    </lineage>
</organism>
<gene>
    <name evidence="2" type="ORF">ODALV1_LOCUS6017</name>
</gene>
<feature type="domain" description="HAT C-terminal dimerisation" evidence="1">
    <location>
        <begin position="55"/>
        <end position="102"/>
    </location>
</feature>
<dbReference type="Pfam" id="PF05699">
    <property type="entry name" value="Dimer_Tnp_hAT"/>
    <property type="match status" value="1"/>
</dbReference>
<reference evidence="2 3" key="1">
    <citation type="submission" date="2024-08" db="EMBL/GenBank/DDBJ databases">
        <authorList>
            <person name="Cucini C."/>
            <person name="Frati F."/>
        </authorList>
    </citation>
    <scope>NUCLEOTIDE SEQUENCE [LARGE SCALE GENOMIC DNA]</scope>
</reference>
<dbReference type="InterPro" id="IPR008906">
    <property type="entry name" value="HATC_C_dom"/>
</dbReference>
<dbReference type="InterPro" id="IPR012337">
    <property type="entry name" value="RNaseH-like_sf"/>
</dbReference>
<keyword evidence="3" id="KW-1185">Reference proteome</keyword>
<sequence>MYYIPNDECKVLYNEWKILLAKIISSGKYSTSLKNDPSQFWTIVLKDSSNELQLTEKLKTLLKYILVTPFASAECERGFSVLTRVDADARSRLSPETIQHILRIIINGTPDLSKINVYELAKAFLVHHVRVDDTSVRAGRPKGQEKLRAFPPSRLF</sequence>
<protein>
    <recommendedName>
        <fullName evidence="1">HAT C-terminal dimerisation domain-containing protein</fullName>
    </recommendedName>
</protein>
<evidence type="ECO:0000259" key="1">
    <source>
        <dbReference type="Pfam" id="PF05699"/>
    </source>
</evidence>
<dbReference type="Proteomes" id="UP001642540">
    <property type="component" value="Unassembled WGS sequence"/>
</dbReference>
<accession>A0ABP1Q542</accession>
<dbReference type="EMBL" id="CAXLJM020000019">
    <property type="protein sequence ID" value="CAL8085142.1"/>
    <property type="molecule type" value="Genomic_DNA"/>
</dbReference>
<evidence type="ECO:0000313" key="2">
    <source>
        <dbReference type="EMBL" id="CAL8085142.1"/>
    </source>
</evidence>
<dbReference type="PANTHER" id="PTHR46880">
    <property type="entry name" value="RAS-ASSOCIATING DOMAIN-CONTAINING PROTEIN"/>
    <property type="match status" value="1"/>
</dbReference>
<dbReference type="SUPFAM" id="SSF53098">
    <property type="entry name" value="Ribonuclease H-like"/>
    <property type="match status" value="1"/>
</dbReference>
<dbReference type="PANTHER" id="PTHR46880:SF5">
    <property type="entry name" value="DUF4371 DOMAIN-CONTAINING PROTEIN"/>
    <property type="match status" value="1"/>
</dbReference>